<reference evidence="1 2" key="1">
    <citation type="submission" date="2017-06" db="EMBL/GenBank/DDBJ databases">
        <title>Celeribacter sp. TSPH2 complete genome sequence.</title>
        <authorList>
            <person name="Woo J.-H."/>
            <person name="Kim H.-S."/>
        </authorList>
    </citation>
    <scope>NUCLEOTIDE SEQUENCE [LARGE SCALE GENOMIC DNA]</scope>
    <source>
        <strain evidence="1 2">TSPH2</strain>
    </source>
</reference>
<dbReference type="EMBL" id="CP022196">
    <property type="protein sequence ID" value="ATG46947.1"/>
    <property type="molecule type" value="Genomic_DNA"/>
</dbReference>
<organism evidence="1 2">
    <name type="scientific">Celeribacter ethanolicus</name>
    <dbReference type="NCBI Taxonomy" id="1758178"/>
    <lineage>
        <taxon>Bacteria</taxon>
        <taxon>Pseudomonadati</taxon>
        <taxon>Pseudomonadota</taxon>
        <taxon>Alphaproteobacteria</taxon>
        <taxon>Rhodobacterales</taxon>
        <taxon>Roseobacteraceae</taxon>
        <taxon>Celeribacter</taxon>
    </lineage>
</organism>
<dbReference type="AlphaFoldDB" id="A0A291G9V7"/>
<evidence type="ECO:0000313" key="1">
    <source>
        <dbReference type="EMBL" id="ATG46947.1"/>
    </source>
</evidence>
<gene>
    <name evidence="1" type="ORF">CEW89_04815</name>
</gene>
<sequence>MVVPNALGAENLTELTCPTQAEKFTAANCTALRIAVSYEDFAGYIARCASIPPDQTPLVFLEHGRCKGPRGLPGDPLKYSAAEAVILTTRDYQFFDFYQSLLNFMEQYWHVKLGAENTLIESQITRLHNVGCMIGAVCYQHPELNAAPEEQIPRLKLTPLTRDIRQRRGM</sequence>
<dbReference type="KEGG" id="ceh:CEW89_04815"/>
<dbReference type="Proteomes" id="UP000217935">
    <property type="component" value="Chromosome"/>
</dbReference>
<protein>
    <submittedName>
        <fullName evidence="1">Uncharacterized protein</fullName>
    </submittedName>
</protein>
<evidence type="ECO:0000313" key="2">
    <source>
        <dbReference type="Proteomes" id="UP000217935"/>
    </source>
</evidence>
<accession>A0A291G9V7</accession>
<proteinExistence type="predicted"/>
<keyword evidence="2" id="KW-1185">Reference proteome</keyword>
<dbReference type="RefSeq" id="WP_096805105.1">
    <property type="nucleotide sequence ID" value="NZ_CP022196.1"/>
</dbReference>
<name>A0A291G9V7_9RHOB</name>